<name>A0A4Q7ND43_9BURK</name>
<comment type="cofactor">
    <cofactor evidence="1">
        <name>Mg(2+)</name>
        <dbReference type="ChEBI" id="CHEBI:18420"/>
    </cofactor>
</comment>
<dbReference type="Proteomes" id="UP000292445">
    <property type="component" value="Unassembled WGS sequence"/>
</dbReference>
<dbReference type="OrthoDB" id="954553at2"/>
<dbReference type="GO" id="GO:0004081">
    <property type="term" value="F:bis(5'-nucleosyl)-tetraphosphatase (asymmetrical) activity"/>
    <property type="evidence" value="ECO:0007669"/>
    <property type="project" value="TreeGrafter"/>
</dbReference>
<dbReference type="InterPro" id="IPR051325">
    <property type="entry name" value="Nudix_hydrolase_domain"/>
</dbReference>
<sequence length="164" mass="18001">MSAAARPTPARASSAGLLLYRHGARGWEVLLVHPSGPFWRKRDAGAWSIPKGAPEPGEDDAAAALREFHEETGSLPAGTPEPLGRVRQKAGKEVVAFALQGDFDPAMLRSNSFELEWPPRSGRLQAFPEVDRAEWFDLEAAREKLLEGQRPLIERLQDLLRAAG</sequence>
<feature type="domain" description="Nudix hydrolase" evidence="3">
    <location>
        <begin position="9"/>
        <end position="158"/>
    </location>
</feature>
<protein>
    <submittedName>
        <fullName evidence="4">Putative NUDIX family NTP pyrophosphohydrolase</fullName>
    </submittedName>
</protein>
<dbReference type="AlphaFoldDB" id="A0A4Q7ND43"/>
<dbReference type="PROSITE" id="PS51462">
    <property type="entry name" value="NUDIX"/>
    <property type="match status" value="1"/>
</dbReference>
<dbReference type="RefSeq" id="WP_130358498.1">
    <property type="nucleotide sequence ID" value="NZ_SGXC01000002.1"/>
</dbReference>
<dbReference type="GO" id="GO:0006167">
    <property type="term" value="P:AMP biosynthetic process"/>
    <property type="evidence" value="ECO:0007669"/>
    <property type="project" value="TreeGrafter"/>
</dbReference>
<dbReference type="GO" id="GO:0006754">
    <property type="term" value="P:ATP biosynthetic process"/>
    <property type="evidence" value="ECO:0007669"/>
    <property type="project" value="TreeGrafter"/>
</dbReference>
<keyword evidence="5" id="KW-1185">Reference proteome</keyword>
<dbReference type="EMBL" id="SGXC01000002">
    <property type="protein sequence ID" value="RZS80885.1"/>
    <property type="molecule type" value="Genomic_DNA"/>
</dbReference>
<dbReference type="CDD" id="cd04662">
    <property type="entry name" value="NUDIX_Hydrolase"/>
    <property type="match status" value="1"/>
</dbReference>
<keyword evidence="2 4" id="KW-0378">Hydrolase</keyword>
<reference evidence="4 5" key="1">
    <citation type="submission" date="2019-02" db="EMBL/GenBank/DDBJ databases">
        <title>Genomic Encyclopedia of Type Strains, Phase IV (KMG-IV): sequencing the most valuable type-strain genomes for metagenomic binning, comparative biology and taxonomic classification.</title>
        <authorList>
            <person name="Goeker M."/>
        </authorList>
    </citation>
    <scope>NUCLEOTIDE SEQUENCE [LARGE SCALE GENOMIC DNA]</scope>
    <source>
        <strain evidence="4 5">K24</strain>
    </source>
</reference>
<dbReference type="SUPFAM" id="SSF55811">
    <property type="entry name" value="Nudix"/>
    <property type="match status" value="1"/>
</dbReference>
<gene>
    <name evidence="4" type="ORF">EV675_3498</name>
</gene>
<evidence type="ECO:0000313" key="4">
    <source>
        <dbReference type="EMBL" id="RZS80885.1"/>
    </source>
</evidence>
<dbReference type="InterPro" id="IPR000086">
    <property type="entry name" value="NUDIX_hydrolase_dom"/>
</dbReference>
<evidence type="ECO:0000259" key="3">
    <source>
        <dbReference type="PROSITE" id="PS51462"/>
    </source>
</evidence>
<dbReference type="PROSITE" id="PS00893">
    <property type="entry name" value="NUDIX_BOX"/>
    <property type="match status" value="1"/>
</dbReference>
<evidence type="ECO:0000256" key="2">
    <source>
        <dbReference type="ARBA" id="ARBA00022801"/>
    </source>
</evidence>
<comment type="caution">
    <text evidence="4">The sequence shown here is derived from an EMBL/GenBank/DDBJ whole genome shotgun (WGS) entry which is preliminary data.</text>
</comment>
<dbReference type="PANTHER" id="PTHR21340:SF7">
    <property type="entry name" value="NUDIX HYDROLASE DOMAIN-CONTAINING PROTEIN"/>
    <property type="match status" value="1"/>
</dbReference>
<proteinExistence type="predicted"/>
<organism evidence="4 5">
    <name type="scientific">Pigmentiphaga kullae</name>
    <dbReference type="NCBI Taxonomy" id="151784"/>
    <lineage>
        <taxon>Bacteria</taxon>
        <taxon>Pseudomonadati</taxon>
        <taxon>Pseudomonadota</taxon>
        <taxon>Betaproteobacteria</taxon>
        <taxon>Burkholderiales</taxon>
        <taxon>Alcaligenaceae</taxon>
        <taxon>Pigmentiphaga</taxon>
    </lineage>
</organism>
<evidence type="ECO:0000313" key="5">
    <source>
        <dbReference type="Proteomes" id="UP000292445"/>
    </source>
</evidence>
<dbReference type="InterPro" id="IPR015797">
    <property type="entry name" value="NUDIX_hydrolase-like_dom_sf"/>
</dbReference>
<dbReference type="InterPro" id="IPR020084">
    <property type="entry name" value="NUDIX_hydrolase_CS"/>
</dbReference>
<dbReference type="Pfam" id="PF00293">
    <property type="entry name" value="NUDIX"/>
    <property type="match status" value="1"/>
</dbReference>
<dbReference type="PANTHER" id="PTHR21340">
    <property type="entry name" value="DIADENOSINE 5,5-P1,P4-TETRAPHOSPHATE PYROPHOSPHOHYDROLASE MUTT"/>
    <property type="match status" value="1"/>
</dbReference>
<dbReference type="Gene3D" id="3.90.79.10">
    <property type="entry name" value="Nucleoside Triphosphate Pyrophosphohydrolase"/>
    <property type="match status" value="1"/>
</dbReference>
<evidence type="ECO:0000256" key="1">
    <source>
        <dbReference type="ARBA" id="ARBA00001946"/>
    </source>
</evidence>
<accession>A0A4Q7ND43</accession>